<name>W2TTS4_NECAM</name>
<evidence type="ECO:0000313" key="2">
    <source>
        <dbReference type="Proteomes" id="UP000053676"/>
    </source>
</evidence>
<protein>
    <submittedName>
        <fullName evidence="1">Uncharacterized protein</fullName>
    </submittedName>
</protein>
<dbReference type="Proteomes" id="UP000053676">
    <property type="component" value="Unassembled WGS sequence"/>
</dbReference>
<reference evidence="2" key="1">
    <citation type="journal article" date="2014" name="Nat. Genet.">
        <title>Genome of the human hookworm Necator americanus.</title>
        <authorList>
            <person name="Tang Y.T."/>
            <person name="Gao X."/>
            <person name="Rosa B.A."/>
            <person name="Abubucker S."/>
            <person name="Hallsworth-Pepin K."/>
            <person name="Martin J."/>
            <person name="Tyagi R."/>
            <person name="Heizer E."/>
            <person name="Zhang X."/>
            <person name="Bhonagiri-Palsikar V."/>
            <person name="Minx P."/>
            <person name="Warren W.C."/>
            <person name="Wang Q."/>
            <person name="Zhan B."/>
            <person name="Hotez P.J."/>
            <person name="Sternberg P.W."/>
            <person name="Dougall A."/>
            <person name="Gaze S.T."/>
            <person name="Mulvenna J."/>
            <person name="Sotillo J."/>
            <person name="Ranganathan S."/>
            <person name="Rabelo E.M."/>
            <person name="Wilson R.K."/>
            <person name="Felgner P.L."/>
            <person name="Bethony J."/>
            <person name="Hawdon J.M."/>
            <person name="Gasser R.B."/>
            <person name="Loukas A."/>
            <person name="Mitreva M."/>
        </authorList>
    </citation>
    <scope>NUCLEOTIDE SEQUENCE [LARGE SCALE GENOMIC DNA]</scope>
</reference>
<dbReference type="AlphaFoldDB" id="W2TTS4"/>
<evidence type="ECO:0000313" key="1">
    <source>
        <dbReference type="EMBL" id="ETN85188.1"/>
    </source>
</evidence>
<gene>
    <name evidence="1" type="ORF">NECAME_16875</name>
</gene>
<dbReference type="EMBL" id="KI657789">
    <property type="protein sequence ID" value="ETN85188.1"/>
    <property type="molecule type" value="Genomic_DNA"/>
</dbReference>
<sequence>MSSSTVCHTQPVDAGNTSNIDHAHLTVATSRRLAPPTQAKLCAIGERCATVGGVAKCMQNLGESSSLRCFVILLDTTALGLLVGSALFGATKTAIVQAIGSVAQMDAVVNACLH</sequence>
<proteinExistence type="predicted"/>
<organism evidence="1 2">
    <name type="scientific">Necator americanus</name>
    <name type="common">Human hookworm</name>
    <dbReference type="NCBI Taxonomy" id="51031"/>
    <lineage>
        <taxon>Eukaryota</taxon>
        <taxon>Metazoa</taxon>
        <taxon>Ecdysozoa</taxon>
        <taxon>Nematoda</taxon>
        <taxon>Chromadorea</taxon>
        <taxon>Rhabditida</taxon>
        <taxon>Rhabditina</taxon>
        <taxon>Rhabditomorpha</taxon>
        <taxon>Strongyloidea</taxon>
        <taxon>Ancylostomatidae</taxon>
        <taxon>Bunostominae</taxon>
        <taxon>Necator</taxon>
    </lineage>
</organism>
<dbReference type="KEGG" id="nai:NECAME_16875"/>
<accession>W2TTS4</accession>
<keyword evidence="2" id="KW-1185">Reference proteome</keyword>